<dbReference type="Proteomes" id="UP000011761">
    <property type="component" value="Unassembled WGS sequence"/>
</dbReference>
<feature type="region of interest" description="Disordered" evidence="1">
    <location>
        <begin position="103"/>
        <end position="125"/>
    </location>
</feature>
<dbReference type="HOGENOM" id="CLU_1992193_0_0_1"/>
<dbReference type="AlphaFoldDB" id="M2N5K5"/>
<protein>
    <submittedName>
        <fullName evidence="2">Uncharacterized protein</fullName>
    </submittedName>
</protein>
<dbReference type="GeneID" id="19109823"/>
<evidence type="ECO:0000256" key="1">
    <source>
        <dbReference type="SAM" id="MobiDB-lite"/>
    </source>
</evidence>
<name>M2N5K5_BAUPA</name>
<reference evidence="2 3" key="1">
    <citation type="journal article" date="2012" name="PLoS Pathog.">
        <title>Diverse lifestyles and strategies of plant pathogenesis encoded in the genomes of eighteen Dothideomycetes fungi.</title>
        <authorList>
            <person name="Ohm R.A."/>
            <person name="Feau N."/>
            <person name="Henrissat B."/>
            <person name="Schoch C.L."/>
            <person name="Horwitz B.A."/>
            <person name="Barry K.W."/>
            <person name="Condon B.J."/>
            <person name="Copeland A.C."/>
            <person name="Dhillon B."/>
            <person name="Glaser F."/>
            <person name="Hesse C.N."/>
            <person name="Kosti I."/>
            <person name="LaButti K."/>
            <person name="Lindquist E.A."/>
            <person name="Lucas S."/>
            <person name="Salamov A.A."/>
            <person name="Bradshaw R.E."/>
            <person name="Ciuffetti L."/>
            <person name="Hamelin R.C."/>
            <person name="Kema G.H.J."/>
            <person name="Lawrence C."/>
            <person name="Scott J.A."/>
            <person name="Spatafora J.W."/>
            <person name="Turgeon B.G."/>
            <person name="de Wit P.J.G.M."/>
            <person name="Zhong S."/>
            <person name="Goodwin S.B."/>
            <person name="Grigoriev I.V."/>
        </authorList>
    </citation>
    <scope>NUCLEOTIDE SEQUENCE [LARGE SCALE GENOMIC DNA]</scope>
    <source>
        <strain evidence="2 3">UAMH 10762</strain>
    </source>
</reference>
<gene>
    <name evidence="2" type="ORF">BAUCODRAFT_218587</name>
</gene>
<evidence type="ECO:0000313" key="2">
    <source>
        <dbReference type="EMBL" id="EMC94030.1"/>
    </source>
</evidence>
<feature type="compositionally biased region" description="Polar residues" evidence="1">
    <location>
        <begin position="65"/>
        <end position="77"/>
    </location>
</feature>
<dbReference type="KEGG" id="bcom:BAUCODRAFT_218587"/>
<dbReference type="RefSeq" id="XP_007678996.1">
    <property type="nucleotide sequence ID" value="XM_007680806.1"/>
</dbReference>
<sequence>MHFDAVIHRVPQLAAHAIQSFQRRDAVRRAPQNVARRSSSGHHDNHIDCDAGLRSTGRFAADSLSVRSAPSQHASNRSHSHADRQNMRLIRLTSAMMLRIPQHELRESPFASSHAGTGEVLDKQQ</sequence>
<feature type="compositionally biased region" description="Basic and acidic residues" evidence="1">
    <location>
        <begin position="41"/>
        <end position="51"/>
    </location>
</feature>
<evidence type="ECO:0000313" key="3">
    <source>
        <dbReference type="Proteomes" id="UP000011761"/>
    </source>
</evidence>
<organism evidence="2 3">
    <name type="scientific">Baudoinia panamericana (strain UAMH 10762)</name>
    <name type="common">Angels' share fungus</name>
    <name type="synonym">Baudoinia compniacensis (strain UAMH 10762)</name>
    <dbReference type="NCBI Taxonomy" id="717646"/>
    <lineage>
        <taxon>Eukaryota</taxon>
        <taxon>Fungi</taxon>
        <taxon>Dikarya</taxon>
        <taxon>Ascomycota</taxon>
        <taxon>Pezizomycotina</taxon>
        <taxon>Dothideomycetes</taxon>
        <taxon>Dothideomycetidae</taxon>
        <taxon>Mycosphaerellales</taxon>
        <taxon>Teratosphaeriaceae</taxon>
        <taxon>Baudoinia</taxon>
    </lineage>
</organism>
<accession>M2N5K5</accession>
<feature type="region of interest" description="Disordered" evidence="1">
    <location>
        <begin position="25"/>
        <end position="87"/>
    </location>
</feature>
<dbReference type="EMBL" id="KB445559">
    <property type="protein sequence ID" value="EMC94030.1"/>
    <property type="molecule type" value="Genomic_DNA"/>
</dbReference>
<keyword evidence="3" id="KW-1185">Reference proteome</keyword>
<proteinExistence type="predicted"/>